<sequence length="82" mass="9382">MMVIGDEPAVFLSQEFYSRTIAPSLEGRGRKTGRILKSEIFWTRGVALNVDERFAVDEADIMPTQFDSKRHKVYQAISLSWS</sequence>
<proteinExistence type="predicted"/>
<dbReference type="AlphaFoldDB" id="A0A840RUX1"/>
<dbReference type="Proteomes" id="UP000571084">
    <property type="component" value="Unassembled WGS sequence"/>
</dbReference>
<evidence type="ECO:0000313" key="2">
    <source>
        <dbReference type="Proteomes" id="UP000571084"/>
    </source>
</evidence>
<protein>
    <submittedName>
        <fullName evidence="1">Uncharacterized protein</fullName>
    </submittedName>
</protein>
<dbReference type="EMBL" id="JACHHQ010000007">
    <property type="protein sequence ID" value="MBB5201413.1"/>
    <property type="molecule type" value="Genomic_DNA"/>
</dbReference>
<name>A0A840RUX1_9BURK</name>
<comment type="caution">
    <text evidence="1">The sequence shown here is derived from an EMBL/GenBank/DDBJ whole genome shotgun (WGS) entry which is preliminary data.</text>
</comment>
<organism evidence="1 2">
    <name type="scientific">Glaciimonas immobilis</name>
    <dbReference type="NCBI Taxonomy" id="728004"/>
    <lineage>
        <taxon>Bacteria</taxon>
        <taxon>Pseudomonadati</taxon>
        <taxon>Pseudomonadota</taxon>
        <taxon>Betaproteobacteria</taxon>
        <taxon>Burkholderiales</taxon>
        <taxon>Oxalobacteraceae</taxon>
        <taxon>Glaciimonas</taxon>
    </lineage>
</organism>
<dbReference type="RefSeq" id="WP_168053768.1">
    <property type="nucleotide sequence ID" value="NZ_JAAOZT010000003.1"/>
</dbReference>
<accession>A0A840RUX1</accession>
<keyword evidence="2" id="KW-1185">Reference proteome</keyword>
<evidence type="ECO:0000313" key="1">
    <source>
        <dbReference type="EMBL" id="MBB5201413.1"/>
    </source>
</evidence>
<reference evidence="1 2" key="1">
    <citation type="submission" date="2020-08" db="EMBL/GenBank/DDBJ databases">
        <title>Genomic Encyclopedia of Type Strains, Phase IV (KMG-IV): sequencing the most valuable type-strain genomes for metagenomic binning, comparative biology and taxonomic classification.</title>
        <authorList>
            <person name="Goeker M."/>
        </authorList>
    </citation>
    <scope>NUCLEOTIDE SEQUENCE [LARGE SCALE GENOMIC DNA]</scope>
    <source>
        <strain evidence="1 2">DSM 23240</strain>
    </source>
</reference>
<gene>
    <name evidence="1" type="ORF">HNR39_003266</name>
</gene>